<dbReference type="OrthoDB" id="8477889at2"/>
<sequence>MKRLDRYLLSQFMVLFGFFALVLVSVYWMNRAVLLFDRLIGDGQTASVVLEFTALTLPNVIKAVLPVAAFAAVLTTINRLNQDSEFVVMKALGVSPWRLAVPAVAMGLIVMVMLSALTHVLVPAAKARLADREAEVARDLSAQLLVEGTFQHPAEGLTVYVRSISDLGVLKDIYISDRRSDRTRTTYTAEKALIVRTETGPKLVMFNGMAQVLRQSDSALSVTRFANFTYDLGTILAGRERSARDVEELSTARLIAPDDAVFAATGATPEALRTLVHERFAEPLLAPAAVLLGFSILMLGSFSRFGLWREIGIAVVALIVLNLIQNAVTGQVNKDAQLWPLYYGVPLLGIAAGVVMLGLAALPRRRRRSAQEVPA</sequence>
<proteinExistence type="predicted"/>
<feature type="transmembrane region" description="Helical" evidence="6">
    <location>
        <begin position="60"/>
        <end position="78"/>
    </location>
</feature>
<feature type="transmembrane region" description="Helical" evidence="6">
    <location>
        <begin position="7"/>
        <end position="29"/>
    </location>
</feature>
<keyword evidence="4 6" id="KW-1133">Transmembrane helix</keyword>
<gene>
    <name evidence="7" type="primary">lptF</name>
    <name evidence="7" type="ORF">CLN94_11785</name>
</gene>
<evidence type="ECO:0000313" key="8">
    <source>
        <dbReference type="Proteomes" id="UP000243507"/>
    </source>
</evidence>
<keyword evidence="5 6" id="KW-0472">Membrane</keyword>
<feature type="transmembrane region" description="Helical" evidence="6">
    <location>
        <begin position="280"/>
        <end position="299"/>
    </location>
</feature>
<comment type="caution">
    <text evidence="7">The sequence shown here is derived from an EMBL/GenBank/DDBJ whole genome shotgun (WGS) entry which is preliminary data.</text>
</comment>
<comment type="subcellular location">
    <subcellularLocation>
        <location evidence="1">Cell membrane</location>
        <topology evidence="1">Multi-pass membrane protein</topology>
    </subcellularLocation>
</comment>
<evidence type="ECO:0000256" key="5">
    <source>
        <dbReference type="ARBA" id="ARBA00023136"/>
    </source>
</evidence>
<feature type="transmembrane region" description="Helical" evidence="6">
    <location>
        <begin position="99"/>
        <end position="122"/>
    </location>
</feature>
<evidence type="ECO:0000313" key="7">
    <source>
        <dbReference type="EMBL" id="PCD75831.1"/>
    </source>
</evidence>
<keyword evidence="3 6" id="KW-0812">Transmembrane</keyword>
<keyword evidence="2" id="KW-1003">Cell membrane</keyword>
<evidence type="ECO:0000256" key="3">
    <source>
        <dbReference type="ARBA" id="ARBA00022692"/>
    </source>
</evidence>
<dbReference type="InterPro" id="IPR005495">
    <property type="entry name" value="LptG/LptF_permease"/>
</dbReference>
<dbReference type="InterPro" id="IPR030922">
    <property type="entry name" value="LptF"/>
</dbReference>
<dbReference type="RefSeq" id="WP_096434149.1">
    <property type="nucleotide sequence ID" value="NZ_NTJD01000009.1"/>
</dbReference>
<dbReference type="AlphaFoldDB" id="A0A2A4CKN1"/>
<evidence type="ECO:0000256" key="2">
    <source>
        <dbReference type="ARBA" id="ARBA00022475"/>
    </source>
</evidence>
<dbReference type="EMBL" id="NTJD01000009">
    <property type="protein sequence ID" value="PCD75831.1"/>
    <property type="molecule type" value="Genomic_DNA"/>
</dbReference>
<dbReference type="Proteomes" id="UP000243507">
    <property type="component" value="Unassembled WGS sequence"/>
</dbReference>
<dbReference type="GO" id="GO:0043190">
    <property type="term" value="C:ATP-binding cassette (ABC) transporter complex"/>
    <property type="evidence" value="ECO:0007669"/>
    <property type="project" value="InterPro"/>
</dbReference>
<feature type="transmembrane region" description="Helical" evidence="6">
    <location>
        <begin position="311"/>
        <end position="329"/>
    </location>
</feature>
<keyword evidence="8" id="KW-1185">Reference proteome</keyword>
<evidence type="ECO:0000256" key="6">
    <source>
        <dbReference type="SAM" id="Phobius"/>
    </source>
</evidence>
<protein>
    <submittedName>
        <fullName evidence="7">LPS export ABC transporter permease LptF</fullName>
    </submittedName>
</protein>
<organism evidence="7 8">
    <name type="scientific">Pseudothioclava arenosa</name>
    <dbReference type="NCBI Taxonomy" id="1795308"/>
    <lineage>
        <taxon>Bacteria</taxon>
        <taxon>Pseudomonadati</taxon>
        <taxon>Pseudomonadota</taxon>
        <taxon>Alphaproteobacteria</taxon>
        <taxon>Rhodobacterales</taxon>
        <taxon>Paracoccaceae</taxon>
        <taxon>Pseudothioclava</taxon>
    </lineage>
</organism>
<evidence type="ECO:0000256" key="4">
    <source>
        <dbReference type="ARBA" id="ARBA00022989"/>
    </source>
</evidence>
<reference evidence="7 8" key="1">
    <citation type="submission" date="2017-09" db="EMBL/GenBank/DDBJ databases">
        <title>A multilocus sequence analysis scheme for characterization of bacteria in the genus Thioclava.</title>
        <authorList>
            <person name="Liu Y."/>
            <person name="Shao Z."/>
        </authorList>
    </citation>
    <scope>NUCLEOTIDE SEQUENCE [LARGE SCALE GENOMIC DNA]</scope>
    <source>
        <strain evidence="7 8">CAU 1312</strain>
    </source>
</reference>
<dbReference type="NCBIfam" id="TIGR04407">
    <property type="entry name" value="LptF_YjgP"/>
    <property type="match status" value="1"/>
</dbReference>
<evidence type="ECO:0000256" key="1">
    <source>
        <dbReference type="ARBA" id="ARBA00004651"/>
    </source>
</evidence>
<dbReference type="Pfam" id="PF03739">
    <property type="entry name" value="LptF_LptG"/>
    <property type="match status" value="1"/>
</dbReference>
<dbReference type="PANTHER" id="PTHR33529:SF6">
    <property type="entry name" value="YJGP_YJGQ FAMILY PERMEASE"/>
    <property type="match status" value="1"/>
</dbReference>
<dbReference type="GO" id="GO:0015920">
    <property type="term" value="P:lipopolysaccharide transport"/>
    <property type="evidence" value="ECO:0007669"/>
    <property type="project" value="TreeGrafter"/>
</dbReference>
<dbReference type="GO" id="GO:0055085">
    <property type="term" value="P:transmembrane transport"/>
    <property type="evidence" value="ECO:0007669"/>
    <property type="project" value="InterPro"/>
</dbReference>
<accession>A0A2A4CKN1</accession>
<feature type="transmembrane region" description="Helical" evidence="6">
    <location>
        <begin position="341"/>
        <end position="362"/>
    </location>
</feature>
<name>A0A2A4CKN1_9RHOB</name>
<dbReference type="PANTHER" id="PTHR33529">
    <property type="entry name" value="SLR0882 PROTEIN-RELATED"/>
    <property type="match status" value="1"/>
</dbReference>